<proteinExistence type="predicted"/>
<organism evidence="4 5">
    <name type="scientific">Aeromicrobium marinum DSM 15272</name>
    <dbReference type="NCBI Taxonomy" id="585531"/>
    <lineage>
        <taxon>Bacteria</taxon>
        <taxon>Bacillati</taxon>
        <taxon>Actinomycetota</taxon>
        <taxon>Actinomycetes</taxon>
        <taxon>Propionibacteriales</taxon>
        <taxon>Nocardioidaceae</taxon>
        <taxon>Aeromicrobium</taxon>
    </lineage>
</organism>
<dbReference type="eggNOG" id="COG3209">
    <property type="taxonomic scope" value="Bacteria"/>
</dbReference>
<keyword evidence="2" id="KW-1133">Transmembrane helix</keyword>
<evidence type="ECO:0000313" key="5">
    <source>
        <dbReference type="Proteomes" id="UP000003111"/>
    </source>
</evidence>
<accession>E2SBH4</accession>
<feature type="transmembrane region" description="Helical" evidence="2">
    <location>
        <begin position="264"/>
        <end position="284"/>
    </location>
</feature>
<dbReference type="EMBL" id="ACLF03000004">
    <property type="protein sequence ID" value="EFQ83720.1"/>
    <property type="molecule type" value="Genomic_DNA"/>
</dbReference>
<feature type="compositionally biased region" description="Low complexity" evidence="1">
    <location>
        <begin position="112"/>
        <end position="122"/>
    </location>
</feature>
<feature type="region of interest" description="Disordered" evidence="1">
    <location>
        <begin position="112"/>
        <end position="144"/>
    </location>
</feature>
<evidence type="ECO:0000259" key="3">
    <source>
        <dbReference type="Pfam" id="PF21725"/>
    </source>
</evidence>
<keyword evidence="5" id="KW-1185">Reference proteome</keyword>
<evidence type="ECO:0000256" key="1">
    <source>
        <dbReference type="SAM" id="MobiDB-lite"/>
    </source>
</evidence>
<dbReference type="Proteomes" id="UP000003111">
    <property type="component" value="Unassembled WGS sequence"/>
</dbReference>
<dbReference type="HOGENOM" id="CLU_762143_0_0_11"/>
<dbReference type="AlphaFoldDB" id="E2SBH4"/>
<keyword evidence="2" id="KW-0812">Transmembrane</keyword>
<evidence type="ECO:0000313" key="4">
    <source>
        <dbReference type="EMBL" id="EFQ83720.1"/>
    </source>
</evidence>
<feature type="compositionally biased region" description="Pro residues" evidence="1">
    <location>
        <begin position="124"/>
        <end position="136"/>
    </location>
</feature>
<evidence type="ECO:0000256" key="2">
    <source>
        <dbReference type="SAM" id="Phobius"/>
    </source>
</evidence>
<dbReference type="RefSeq" id="WP_007078404.1">
    <property type="nucleotide sequence ID" value="NZ_CM001024.1"/>
</dbReference>
<dbReference type="InterPro" id="IPR049082">
    <property type="entry name" value="T7SS_signal"/>
</dbReference>
<protein>
    <recommendedName>
        <fullName evidence="3">Putative T7SS secretion signal domain-containing protein</fullName>
    </recommendedName>
</protein>
<name>E2SBH4_9ACTN</name>
<feature type="transmembrane region" description="Helical" evidence="2">
    <location>
        <begin position="223"/>
        <end position="252"/>
    </location>
</feature>
<sequence>MSRPAFEGLGFDPAPGDLRLVDSATRDLRDTVRALEEVDRVLRSDRDGEWVGKAAEAFREMVGEELAPRVTQALTSFDGASRAMLDWASRLEDFQRRADVLEARAREARAAVSSAQAAVDHAPSPDPAPPGGPPADDPMTPLRTRLSGANTELEGVLIDARSLADEVEEAAGGTADRLSTSAGSAPDEPGLFERIGDALKDMATWVLDEFEWLIDFIETVLPYLVFALAIVAMFVPGLNMLVLGLALTMIAVDVIQAIAGEGSWGDVLLGVGLLALGAGLGQIASRAMAAQGNAFRIVVNSPGLVSNTGRVIPGTATAVIRFSPNIHNMAGLVQSISKVSEAYTSAPPNLRPVLPTWPPGSRR</sequence>
<gene>
    <name evidence="4" type="ORF">HMPREF0063_11383</name>
</gene>
<dbReference type="STRING" id="585531.HMPREF0063_11383"/>
<dbReference type="OrthoDB" id="3831541at2"/>
<keyword evidence="2" id="KW-0472">Membrane</keyword>
<reference evidence="4" key="1">
    <citation type="submission" date="2010-08" db="EMBL/GenBank/DDBJ databases">
        <authorList>
            <person name="Muzny D."/>
            <person name="Qin X."/>
            <person name="Buhay C."/>
            <person name="Dugan-Rocha S."/>
            <person name="Ding Y."/>
            <person name="Chen G."/>
            <person name="Hawes A."/>
            <person name="Holder M."/>
            <person name="Jhangiani S."/>
            <person name="Johnson A."/>
            <person name="Khan Z."/>
            <person name="Li Z."/>
            <person name="Liu W."/>
            <person name="Liu X."/>
            <person name="Perez L."/>
            <person name="Shen H."/>
            <person name="Wang Q."/>
            <person name="Watt J."/>
            <person name="Xi L."/>
            <person name="Xin Y."/>
            <person name="Zhou J."/>
            <person name="Deng J."/>
            <person name="Jiang H."/>
            <person name="Liu Y."/>
            <person name="Qu J."/>
            <person name="Song X.-Z."/>
            <person name="Zhang L."/>
            <person name="Villasana D."/>
            <person name="Johnson A."/>
            <person name="Liu J."/>
            <person name="Liyanage D."/>
            <person name="Lorensuhewa L."/>
            <person name="Robinson T."/>
            <person name="Song A."/>
            <person name="Song B.-B."/>
            <person name="Dinh H."/>
            <person name="Thornton R."/>
            <person name="Coyle M."/>
            <person name="Francisco L."/>
            <person name="Jackson L."/>
            <person name="Javaid M."/>
            <person name="Korchina V."/>
            <person name="Kovar C."/>
            <person name="Mata R."/>
            <person name="Mathew T."/>
            <person name="Ngo R."/>
            <person name="Nguyen L."/>
            <person name="Nguyen N."/>
            <person name="Okwuonu G."/>
            <person name="Ongeri F."/>
            <person name="Pham C."/>
            <person name="Simmons D."/>
            <person name="Wilczek-Boney K."/>
            <person name="Hale W."/>
            <person name="Jakkamsetti A."/>
            <person name="Pham P."/>
            <person name="Ruth R."/>
            <person name="San Lucas F."/>
            <person name="Warren J."/>
            <person name="Zhang J."/>
            <person name="Zhao Z."/>
            <person name="Zhou C."/>
            <person name="Zhu D."/>
            <person name="Lee S."/>
            <person name="Bess C."/>
            <person name="Blankenburg K."/>
            <person name="Forbes L."/>
            <person name="Fu Q."/>
            <person name="Gubbala S."/>
            <person name="Hirani K."/>
            <person name="Jayaseelan J.C."/>
            <person name="Lara F."/>
            <person name="Munidasa M."/>
            <person name="Palculict T."/>
            <person name="Patil S."/>
            <person name="Pu L.-L."/>
            <person name="Saada N."/>
            <person name="Tang L."/>
            <person name="Weissenberger G."/>
            <person name="Zhu Y."/>
            <person name="Hemphill L."/>
            <person name="Shang Y."/>
            <person name="Youmans B."/>
            <person name="Ayvaz T."/>
            <person name="Ross M."/>
            <person name="Santibanez J."/>
            <person name="Aqrawi P."/>
            <person name="Gross S."/>
            <person name="Joshi V."/>
            <person name="Fowler G."/>
            <person name="Nazareth L."/>
            <person name="Reid J."/>
            <person name="Worley K."/>
            <person name="Petrosino J."/>
            <person name="Highlander S."/>
            <person name="Gibbs R."/>
        </authorList>
    </citation>
    <scope>NUCLEOTIDE SEQUENCE [LARGE SCALE GENOMIC DNA]</scope>
    <source>
        <strain evidence="4">DSM 15272</strain>
    </source>
</reference>
<dbReference type="Pfam" id="PF21725">
    <property type="entry name" value="T7SS_signal"/>
    <property type="match status" value="1"/>
</dbReference>
<feature type="domain" description="Putative T7SS secretion signal" evidence="3">
    <location>
        <begin position="16"/>
        <end position="189"/>
    </location>
</feature>
<comment type="caution">
    <text evidence="4">The sequence shown here is derived from an EMBL/GenBank/DDBJ whole genome shotgun (WGS) entry which is preliminary data.</text>
</comment>